<proteinExistence type="inferred from homology"/>
<feature type="region of interest" description="Disordered" evidence="6">
    <location>
        <begin position="254"/>
        <end position="277"/>
    </location>
</feature>
<dbReference type="Gene3D" id="1.20.1250.20">
    <property type="entry name" value="MFS general substrate transporter like domains"/>
    <property type="match status" value="1"/>
</dbReference>
<organism evidence="9 10">
    <name type="scientific">Branchiostoma lanceolatum</name>
    <name type="common">Common lancelet</name>
    <name type="synonym">Amphioxus lanceolatum</name>
    <dbReference type="NCBI Taxonomy" id="7740"/>
    <lineage>
        <taxon>Eukaryota</taxon>
        <taxon>Metazoa</taxon>
        <taxon>Chordata</taxon>
        <taxon>Cephalochordata</taxon>
        <taxon>Leptocardii</taxon>
        <taxon>Amphioxiformes</taxon>
        <taxon>Branchiostomatidae</taxon>
        <taxon>Branchiostoma</taxon>
    </lineage>
</organism>
<evidence type="ECO:0000256" key="6">
    <source>
        <dbReference type="SAM" id="MobiDB-lite"/>
    </source>
</evidence>
<evidence type="ECO:0000256" key="1">
    <source>
        <dbReference type="ARBA" id="ARBA00004141"/>
    </source>
</evidence>
<reference evidence="9" key="1">
    <citation type="submission" date="2022-01" db="EMBL/GenBank/DDBJ databases">
        <authorList>
            <person name="Braso-Vives M."/>
        </authorList>
    </citation>
    <scope>NUCLEOTIDE SEQUENCE</scope>
</reference>
<evidence type="ECO:0000256" key="4">
    <source>
        <dbReference type="ARBA" id="ARBA00022989"/>
    </source>
</evidence>
<keyword evidence="10" id="KW-1185">Reference proteome</keyword>
<name>A0A8J9ZQN7_BRALA</name>
<dbReference type="Proteomes" id="UP000838412">
    <property type="component" value="Chromosome 4"/>
</dbReference>
<protein>
    <submittedName>
        <fullName evidence="9">MFSD6 protein</fullName>
    </submittedName>
</protein>
<accession>A0A8J9ZQN7</accession>
<evidence type="ECO:0000259" key="8">
    <source>
        <dbReference type="Pfam" id="PF12832"/>
    </source>
</evidence>
<dbReference type="PANTHER" id="PTHR16172:SF42">
    <property type="entry name" value="MAJOR FACILITATOR SUPERFAMILY (MFS) PROFILE DOMAIN-CONTAINING PROTEIN"/>
    <property type="match status" value="1"/>
</dbReference>
<evidence type="ECO:0000256" key="3">
    <source>
        <dbReference type="ARBA" id="ARBA00022692"/>
    </source>
</evidence>
<evidence type="ECO:0000256" key="2">
    <source>
        <dbReference type="ARBA" id="ARBA00005241"/>
    </source>
</evidence>
<feature type="region of interest" description="Disordered" evidence="6">
    <location>
        <begin position="1"/>
        <end position="22"/>
    </location>
</feature>
<dbReference type="InterPro" id="IPR051717">
    <property type="entry name" value="MFS_MFSD6"/>
</dbReference>
<keyword evidence="3 7" id="KW-0812">Transmembrane</keyword>
<sequence length="314" mass="34160">MDTVTDRTNPENPGNRTSPDIPGNKSDYSVTFYMYLTFMVLSVACLLVSKDWSSGPSTRYLKGFARLLSQPYLIIVLFAVLLLGVYDGASGTFLFLHLKDLGARQTVLGTCVFVKTVAEIPVYVISDWIIRKLGHATALGGGFVVYGLKFLLYSFVSNPWWAVAIDTLDGYEAVTWAAATSYASIYAPDDLQTVAQGIVATTFFGLGHTLGNLVGGLVFQRYGAVALFRSVSVSCLIGLLLFCQLYRYCGRKENPTERHSDTGKEKERKPTLVPALDVSESAAPRPGAFLSGGSVTNGAGEHIGFLHLIRPQEM</sequence>
<feature type="transmembrane region" description="Helical" evidence="7">
    <location>
        <begin position="32"/>
        <end position="52"/>
    </location>
</feature>
<feature type="compositionally biased region" description="Basic and acidic residues" evidence="6">
    <location>
        <begin position="254"/>
        <end position="270"/>
    </location>
</feature>
<gene>
    <name evidence="9" type="primary">MFSD6</name>
    <name evidence="9" type="ORF">BLAG_LOCUS17044</name>
</gene>
<comment type="subcellular location">
    <subcellularLocation>
        <location evidence="1">Membrane</location>
        <topology evidence="1">Multi-pass membrane protein</topology>
    </subcellularLocation>
</comment>
<feature type="transmembrane region" description="Helical" evidence="7">
    <location>
        <begin position="222"/>
        <end position="242"/>
    </location>
</feature>
<evidence type="ECO:0000256" key="7">
    <source>
        <dbReference type="SAM" id="Phobius"/>
    </source>
</evidence>
<dbReference type="PANTHER" id="PTHR16172">
    <property type="entry name" value="MAJOR FACILITATOR SUPERFAMILY DOMAIN-CONTAINING PROTEIN 6-LIKE"/>
    <property type="match status" value="1"/>
</dbReference>
<feature type="transmembrane region" description="Helical" evidence="7">
    <location>
        <begin position="64"/>
        <end position="86"/>
    </location>
</feature>
<dbReference type="InterPro" id="IPR036259">
    <property type="entry name" value="MFS_trans_sf"/>
</dbReference>
<feature type="transmembrane region" description="Helical" evidence="7">
    <location>
        <begin position="106"/>
        <end position="125"/>
    </location>
</feature>
<keyword evidence="4 7" id="KW-1133">Transmembrane helix</keyword>
<keyword evidence="5 7" id="KW-0472">Membrane</keyword>
<evidence type="ECO:0000313" key="10">
    <source>
        <dbReference type="Proteomes" id="UP000838412"/>
    </source>
</evidence>
<evidence type="ECO:0000313" key="9">
    <source>
        <dbReference type="EMBL" id="CAH1261693.1"/>
    </source>
</evidence>
<dbReference type="AlphaFoldDB" id="A0A8J9ZQN7"/>
<dbReference type="EMBL" id="OV696689">
    <property type="protein sequence ID" value="CAH1261693.1"/>
    <property type="molecule type" value="Genomic_DNA"/>
</dbReference>
<evidence type="ECO:0000256" key="5">
    <source>
        <dbReference type="ARBA" id="ARBA00023136"/>
    </source>
</evidence>
<dbReference type="GO" id="GO:0016020">
    <property type="term" value="C:membrane"/>
    <property type="evidence" value="ECO:0007669"/>
    <property type="project" value="UniProtKB-SubCell"/>
</dbReference>
<dbReference type="OrthoDB" id="515887at2759"/>
<feature type="transmembrane region" description="Helical" evidence="7">
    <location>
        <begin position="137"/>
        <end position="156"/>
    </location>
</feature>
<feature type="domain" description="Major facilitator superfamily associated" evidence="8">
    <location>
        <begin position="30"/>
        <end position="229"/>
    </location>
</feature>
<dbReference type="SUPFAM" id="SSF103473">
    <property type="entry name" value="MFS general substrate transporter"/>
    <property type="match status" value="1"/>
</dbReference>
<dbReference type="InterPro" id="IPR024989">
    <property type="entry name" value="MFS_assoc_dom"/>
</dbReference>
<comment type="similarity">
    <text evidence="2">Belongs to the major facilitator superfamily. MFSD6 family.</text>
</comment>
<dbReference type="Pfam" id="PF12832">
    <property type="entry name" value="MFS_1_like"/>
    <property type="match status" value="1"/>
</dbReference>